<dbReference type="AlphaFoldDB" id="A0A2I4ENW6"/>
<dbReference type="Proteomes" id="UP000235220">
    <property type="component" value="Chromosome 11"/>
</dbReference>
<dbReference type="RefSeq" id="XP_035538798.1">
    <property type="nucleotide sequence ID" value="XM_035682905.1"/>
</dbReference>
<evidence type="ECO:0000313" key="3">
    <source>
        <dbReference type="RefSeq" id="XP_035538797.1"/>
    </source>
</evidence>
<evidence type="ECO:0000313" key="2">
    <source>
        <dbReference type="RefSeq" id="XP_018821089.1"/>
    </source>
</evidence>
<dbReference type="RefSeq" id="XP_035538797.1">
    <property type="nucleotide sequence ID" value="XM_035682904.1"/>
</dbReference>
<keyword evidence="1" id="KW-1185">Reference proteome</keyword>
<sequence length="341" mass="39854">MLEVPIILVTSSEDEDEHVVTNVSKIRKHEDEYRLISDLSGFDNLRAMVEADALLRAKRMERKKTIKKETERKRTGKTEKITFVNVEPELENPLIFLESSEDEEANNVKKRKYEDEHKGISDLTGLRAMIEAKALKRRNKRKRYTKKVPEKNMAERVEKSIPLKMESKIEKPMILIASSKYGDANMDKRKLEDEYKVISDLSGFDNLRDMYEAEAIVRSKKRKRRKKKIECNAQEKVSVDAMNEMKQLDRNKALDSTEALITESVEEKNMTQRSQKIMKANMESAIERPMNLAATINDEDANNTKKRKRKDEYRMISDLTNFDNLRAMYDAEAFMRTRKTA</sequence>
<gene>
    <name evidence="2 3 4" type="primary">LOC108991346</name>
</gene>
<reference evidence="2 3" key="1">
    <citation type="submission" date="2025-04" db="UniProtKB">
        <authorList>
            <consortium name="RefSeq"/>
        </authorList>
    </citation>
    <scope>IDENTIFICATION</scope>
    <source>
        <tissue evidence="2 3">Leaves</tissue>
    </source>
</reference>
<organism evidence="1 2">
    <name type="scientific">Juglans regia</name>
    <name type="common">English walnut</name>
    <dbReference type="NCBI Taxonomy" id="51240"/>
    <lineage>
        <taxon>Eukaryota</taxon>
        <taxon>Viridiplantae</taxon>
        <taxon>Streptophyta</taxon>
        <taxon>Embryophyta</taxon>
        <taxon>Tracheophyta</taxon>
        <taxon>Spermatophyta</taxon>
        <taxon>Magnoliopsida</taxon>
        <taxon>eudicotyledons</taxon>
        <taxon>Gunneridae</taxon>
        <taxon>Pentapetalae</taxon>
        <taxon>rosids</taxon>
        <taxon>fabids</taxon>
        <taxon>Fagales</taxon>
        <taxon>Juglandaceae</taxon>
        <taxon>Juglans</taxon>
    </lineage>
</organism>
<dbReference type="KEGG" id="jre:108991346"/>
<dbReference type="RefSeq" id="XP_018821089.1">
    <property type="nucleotide sequence ID" value="XM_018965544.2"/>
</dbReference>
<evidence type="ECO:0000313" key="1">
    <source>
        <dbReference type="Proteomes" id="UP000235220"/>
    </source>
</evidence>
<name>A0A2I4ENW6_JUGRE</name>
<dbReference type="GeneID" id="108991346"/>
<proteinExistence type="predicted"/>
<accession>A0A2I4ENW6</accession>
<dbReference type="OrthoDB" id="514078at2759"/>
<protein>
    <submittedName>
        <fullName evidence="2 3">Uncharacterized protein LOC108991346 isoform X1</fullName>
    </submittedName>
</protein>
<evidence type="ECO:0000313" key="4">
    <source>
        <dbReference type="RefSeq" id="XP_035538798.1"/>
    </source>
</evidence>
<dbReference type="Gramene" id="Jr11_21190_p1">
    <property type="protein sequence ID" value="cds.Jr11_21190_p1"/>
    <property type="gene ID" value="Jr11_21190"/>
</dbReference>